<dbReference type="Pfam" id="PF12833">
    <property type="entry name" value="HTH_18"/>
    <property type="match status" value="1"/>
</dbReference>
<dbReference type="InterPro" id="IPR050204">
    <property type="entry name" value="AraC_XylS_family_regulators"/>
</dbReference>
<name>A0A2S5THV7_9GAMM</name>
<keyword evidence="2" id="KW-0238">DNA-binding</keyword>
<dbReference type="Gene3D" id="1.10.10.60">
    <property type="entry name" value="Homeodomain-like"/>
    <property type="match status" value="1"/>
</dbReference>
<dbReference type="GO" id="GO:0003700">
    <property type="term" value="F:DNA-binding transcription factor activity"/>
    <property type="evidence" value="ECO:0007669"/>
    <property type="project" value="InterPro"/>
</dbReference>
<dbReference type="InterPro" id="IPR009057">
    <property type="entry name" value="Homeodomain-like_sf"/>
</dbReference>
<protein>
    <submittedName>
        <fullName evidence="5">AraC family transcriptional regulator</fullName>
    </submittedName>
</protein>
<evidence type="ECO:0000313" key="6">
    <source>
        <dbReference type="Proteomes" id="UP000238220"/>
    </source>
</evidence>
<keyword evidence="1" id="KW-0805">Transcription regulation</keyword>
<dbReference type="SUPFAM" id="SSF46689">
    <property type="entry name" value="Homeodomain-like"/>
    <property type="match status" value="1"/>
</dbReference>
<dbReference type="PANTHER" id="PTHR46796">
    <property type="entry name" value="HTH-TYPE TRANSCRIPTIONAL ACTIVATOR RHAS-RELATED"/>
    <property type="match status" value="1"/>
</dbReference>
<reference evidence="5 6" key="1">
    <citation type="submission" date="2018-02" db="EMBL/GenBank/DDBJ databases">
        <title>Genome sequencing of Solimonas sp. HR-BB.</title>
        <authorList>
            <person name="Lee Y."/>
            <person name="Jeon C.O."/>
        </authorList>
    </citation>
    <scope>NUCLEOTIDE SEQUENCE [LARGE SCALE GENOMIC DNA]</scope>
    <source>
        <strain evidence="5 6">HR-BB</strain>
    </source>
</reference>
<evidence type="ECO:0000259" key="4">
    <source>
        <dbReference type="PROSITE" id="PS01124"/>
    </source>
</evidence>
<gene>
    <name evidence="5" type="ORF">C3942_07315</name>
</gene>
<dbReference type="GO" id="GO:0043565">
    <property type="term" value="F:sequence-specific DNA binding"/>
    <property type="evidence" value="ECO:0007669"/>
    <property type="project" value="InterPro"/>
</dbReference>
<evidence type="ECO:0000256" key="1">
    <source>
        <dbReference type="ARBA" id="ARBA00023015"/>
    </source>
</evidence>
<sequence>MIIVQVGQNPVDASLLITFEDRASDSPVVDRVWRSHSDRGGPFQSMASPNWGMVVTRLRGETFLTVRGPETMASIAQCPAEGEWVGVQFKVGTCMPLLATATRRDRNDLQLPGLSGKTFALDGSAWEYPSFDNIDSFVKRLVGRGLIVTDPHVRAVLLDQRQGLSRRTEERRFRRVTGLTRVAIRQIERARSATLLLLQGRPATDVAYELGYVDQAHMTRSLARFVGQTPGQIHRGGASLSLLYNPEDR</sequence>
<keyword evidence="6" id="KW-1185">Reference proteome</keyword>
<organism evidence="5 6">
    <name type="scientific">Solimonas fluminis</name>
    <dbReference type="NCBI Taxonomy" id="2086571"/>
    <lineage>
        <taxon>Bacteria</taxon>
        <taxon>Pseudomonadati</taxon>
        <taxon>Pseudomonadota</taxon>
        <taxon>Gammaproteobacteria</taxon>
        <taxon>Nevskiales</taxon>
        <taxon>Nevskiaceae</taxon>
        <taxon>Solimonas</taxon>
    </lineage>
</organism>
<dbReference type="InterPro" id="IPR018060">
    <property type="entry name" value="HTH_AraC"/>
</dbReference>
<dbReference type="PROSITE" id="PS01124">
    <property type="entry name" value="HTH_ARAC_FAMILY_2"/>
    <property type="match status" value="1"/>
</dbReference>
<accession>A0A2S5THV7</accession>
<comment type="caution">
    <text evidence="5">The sequence shown here is derived from an EMBL/GenBank/DDBJ whole genome shotgun (WGS) entry which is preliminary data.</text>
</comment>
<keyword evidence="3" id="KW-0804">Transcription</keyword>
<dbReference type="AlphaFoldDB" id="A0A2S5THV7"/>
<feature type="domain" description="HTH araC/xylS-type" evidence="4">
    <location>
        <begin position="132"/>
        <end position="236"/>
    </location>
</feature>
<evidence type="ECO:0000256" key="2">
    <source>
        <dbReference type="ARBA" id="ARBA00023125"/>
    </source>
</evidence>
<dbReference type="SMART" id="SM00342">
    <property type="entry name" value="HTH_ARAC"/>
    <property type="match status" value="1"/>
</dbReference>
<proteinExistence type="predicted"/>
<dbReference type="Proteomes" id="UP000238220">
    <property type="component" value="Unassembled WGS sequence"/>
</dbReference>
<evidence type="ECO:0000256" key="3">
    <source>
        <dbReference type="ARBA" id="ARBA00023163"/>
    </source>
</evidence>
<dbReference type="EMBL" id="PSNW01000003">
    <property type="protein sequence ID" value="PPE74563.1"/>
    <property type="molecule type" value="Genomic_DNA"/>
</dbReference>
<evidence type="ECO:0000313" key="5">
    <source>
        <dbReference type="EMBL" id="PPE74563.1"/>
    </source>
</evidence>